<name>A0ABZ2BEY8_9HYPH</name>
<sequence>MTDRISCINPSCRRTAPREKFPDSRYIICRGCWNKLPSRIKDRWNAIKTRRRIFDRLVRKPKFTVDVRLEQWRRIDRRMTIAESALDASILHFFTAGESPAGLESFMKEIGIDR</sequence>
<dbReference type="RefSeq" id="WP_331373823.1">
    <property type="nucleotide sequence ID" value="NZ_CP133148.1"/>
</dbReference>
<keyword evidence="2" id="KW-1185">Reference proteome</keyword>
<proteinExistence type="predicted"/>
<reference evidence="1" key="1">
    <citation type="submission" date="2023-08" db="EMBL/GenBank/DDBJ databases">
        <title>Complete genome sequence of Sinorhizobium chiapanecum ITTG S70 isolated from Acaciella angustissima nodules in Chiapas-Mexico.</title>
        <authorList>
            <person name="Rincon-Rosales R."/>
            <person name="Rogel M.A."/>
            <person name="Rincon-Medina C.I."/>
            <person name="Guerrero G."/>
            <person name="Manzano-Gomez L.A."/>
            <person name="Lopez-Lopez A."/>
            <person name="Rincon Molina F.A."/>
            <person name="Martinez-Romero E."/>
        </authorList>
    </citation>
    <scope>NUCLEOTIDE SEQUENCE</scope>
    <source>
        <strain evidence="1">ITTG S70</strain>
    </source>
</reference>
<gene>
    <name evidence="1" type="ORF">RB548_04415</name>
</gene>
<protein>
    <submittedName>
        <fullName evidence="1">Uncharacterized protein</fullName>
    </submittedName>
</protein>
<evidence type="ECO:0000313" key="2">
    <source>
        <dbReference type="Proteomes" id="UP001432360"/>
    </source>
</evidence>
<dbReference type="EMBL" id="CP133148">
    <property type="protein sequence ID" value="WVT04662.1"/>
    <property type="molecule type" value="Genomic_DNA"/>
</dbReference>
<dbReference type="Proteomes" id="UP001432360">
    <property type="component" value="Chromosome"/>
</dbReference>
<organism evidence="1 2">
    <name type="scientific">Sinorhizobium chiapasense</name>
    <dbReference type="NCBI Taxonomy" id="501572"/>
    <lineage>
        <taxon>Bacteria</taxon>
        <taxon>Pseudomonadati</taxon>
        <taxon>Pseudomonadota</taxon>
        <taxon>Alphaproteobacteria</taxon>
        <taxon>Hyphomicrobiales</taxon>
        <taxon>Rhizobiaceae</taxon>
        <taxon>Sinorhizobium/Ensifer group</taxon>
        <taxon>Sinorhizobium</taxon>
    </lineage>
</organism>
<evidence type="ECO:0000313" key="1">
    <source>
        <dbReference type="EMBL" id="WVT04662.1"/>
    </source>
</evidence>
<accession>A0ABZ2BEY8</accession>